<dbReference type="Proteomes" id="UP000694845">
    <property type="component" value="Unplaced"/>
</dbReference>
<keyword evidence="2" id="KW-1185">Reference proteome</keyword>
<proteinExistence type="predicted"/>
<feature type="region of interest" description="Disordered" evidence="1">
    <location>
        <begin position="91"/>
        <end position="131"/>
    </location>
</feature>
<evidence type="ECO:0000313" key="3">
    <source>
        <dbReference type="RefSeq" id="XP_022107111.1"/>
    </source>
</evidence>
<dbReference type="GeneID" id="110988154"/>
<dbReference type="AlphaFoldDB" id="A0A8B7ZUD8"/>
<reference evidence="3" key="1">
    <citation type="submission" date="2025-08" db="UniProtKB">
        <authorList>
            <consortium name="RefSeq"/>
        </authorList>
    </citation>
    <scope>IDENTIFICATION</scope>
</reference>
<sequence length="484" mass="53900">MFSGQDAGPPGQWETKQILKWMQGDDECREEIKNRIMNVIRTNDLDGHTLKQLAAEKDEIQDLFPALKDRLAFKSLLRKLFKEGKPVLWAESSTTQKQPPLSQLNTSPSSSHRGHQFTAGPPHFPDVNPGPTHFLRKDSFLVNTCTTQRLAVLDVNHRPAENRPGMTMHFSTVTPSEVPSVHKSNEFEPINTTAPIPYEMQQTVHSSKHANTTTPIYCHPTKTGLGSDQPEKHSVSQTTTLTPVTLSAIPSLCQPANQTDLLVSNATQPSPGPQISSVTSYAVRDKTTKNLLSIHNPSTNRTPHDLTVQTASTDPLASMLTHHARSINYPAPLPRFPFDLDKTLRSCAGGVAMSVRRRVIRESARFYVSITKGRKISSSDYVNIGRTIIGKYPGLAYEDDYIPWFTFNKRLSQSIRNLRRRLKQTNDKSMYDYLDSMEGPLPVQVIALDDGEDSEDGKGVDDVIEDEGGYGEGEIILIKDETQA</sequence>
<protein>
    <submittedName>
        <fullName evidence="3">Uncharacterized protein LOC110988154 isoform X1</fullName>
    </submittedName>
</protein>
<evidence type="ECO:0000256" key="1">
    <source>
        <dbReference type="SAM" id="MobiDB-lite"/>
    </source>
</evidence>
<gene>
    <name evidence="3" type="primary">LOC110988154</name>
</gene>
<accession>A0A8B7ZUD8</accession>
<dbReference type="OMA" id="HTEYRNI"/>
<evidence type="ECO:0000313" key="2">
    <source>
        <dbReference type="Proteomes" id="UP000694845"/>
    </source>
</evidence>
<feature type="compositionally biased region" description="Polar residues" evidence="1">
    <location>
        <begin position="91"/>
        <end position="111"/>
    </location>
</feature>
<dbReference type="RefSeq" id="XP_022107111.1">
    <property type="nucleotide sequence ID" value="XM_022251419.1"/>
</dbReference>
<dbReference type="KEGG" id="aplc:110988154"/>
<name>A0A8B7ZUD8_ACAPL</name>
<dbReference type="OrthoDB" id="10065371at2759"/>
<organism evidence="2 3">
    <name type="scientific">Acanthaster planci</name>
    <name type="common">Crown-of-thorns starfish</name>
    <dbReference type="NCBI Taxonomy" id="133434"/>
    <lineage>
        <taxon>Eukaryota</taxon>
        <taxon>Metazoa</taxon>
        <taxon>Echinodermata</taxon>
        <taxon>Eleutherozoa</taxon>
        <taxon>Asterozoa</taxon>
        <taxon>Asteroidea</taxon>
        <taxon>Valvatacea</taxon>
        <taxon>Valvatida</taxon>
        <taxon>Acanthasteridae</taxon>
        <taxon>Acanthaster</taxon>
    </lineage>
</organism>